<dbReference type="InterPro" id="IPR025110">
    <property type="entry name" value="AMP-bd_C"/>
</dbReference>
<dbReference type="Gene3D" id="3.40.50.12780">
    <property type="entry name" value="N-terminal domain of ligase-like"/>
    <property type="match status" value="1"/>
</dbReference>
<dbReference type="PRINTS" id="PR00154">
    <property type="entry name" value="AMPBINDING"/>
</dbReference>
<reference evidence="4 5" key="1">
    <citation type="submission" date="2023-07" db="EMBL/GenBank/DDBJ databases">
        <title>Sorghum-associated microbial communities from plants grown in Nebraska, USA.</title>
        <authorList>
            <person name="Schachtman D."/>
        </authorList>
    </citation>
    <scope>NUCLEOTIDE SEQUENCE [LARGE SCALE GENOMIC DNA]</scope>
    <source>
        <strain evidence="4 5">BE187</strain>
    </source>
</reference>
<dbReference type="PROSITE" id="PS00455">
    <property type="entry name" value="AMP_BINDING"/>
    <property type="match status" value="1"/>
</dbReference>
<keyword evidence="5" id="KW-1185">Reference proteome</keyword>
<evidence type="ECO:0000259" key="3">
    <source>
        <dbReference type="Pfam" id="PF13193"/>
    </source>
</evidence>
<dbReference type="InterPro" id="IPR020845">
    <property type="entry name" value="AMP-binding_CS"/>
</dbReference>
<name>A0ABU1VN23_9GAMM</name>
<keyword evidence="4" id="KW-0436">Ligase</keyword>
<feature type="domain" description="AMP-binding enzyme C-terminal" evidence="3">
    <location>
        <begin position="456"/>
        <end position="530"/>
    </location>
</feature>
<protein>
    <submittedName>
        <fullName evidence="4">Acyl-CoA synthetase (AMP-forming)/AMP-acid ligase II</fullName>
    </submittedName>
</protein>
<dbReference type="RefSeq" id="WP_310052971.1">
    <property type="nucleotide sequence ID" value="NZ_JAVDVW010000001.1"/>
</dbReference>
<dbReference type="PANTHER" id="PTHR43767:SF1">
    <property type="entry name" value="NONRIBOSOMAL PEPTIDE SYNTHASE PES1 (EUROFUNG)-RELATED"/>
    <property type="match status" value="1"/>
</dbReference>
<dbReference type="InterPro" id="IPR042099">
    <property type="entry name" value="ANL_N_sf"/>
</dbReference>
<dbReference type="SUPFAM" id="SSF56801">
    <property type="entry name" value="Acetyl-CoA synthetase-like"/>
    <property type="match status" value="1"/>
</dbReference>
<dbReference type="Proteomes" id="UP001267878">
    <property type="component" value="Unassembled WGS sequence"/>
</dbReference>
<feature type="region of interest" description="Disordered" evidence="1">
    <location>
        <begin position="147"/>
        <end position="188"/>
    </location>
</feature>
<dbReference type="Gene3D" id="3.30.300.30">
    <property type="match status" value="1"/>
</dbReference>
<accession>A0ABU1VN23</accession>
<feature type="compositionally biased region" description="Low complexity" evidence="1">
    <location>
        <begin position="147"/>
        <end position="181"/>
    </location>
</feature>
<dbReference type="InterPro" id="IPR000873">
    <property type="entry name" value="AMP-dep_synth/lig_dom"/>
</dbReference>
<dbReference type="InterPro" id="IPR020459">
    <property type="entry name" value="AMP-binding"/>
</dbReference>
<dbReference type="PANTHER" id="PTHR43767">
    <property type="entry name" value="LONG-CHAIN-FATTY-ACID--COA LIGASE"/>
    <property type="match status" value="1"/>
</dbReference>
<organism evidence="4 5">
    <name type="scientific">Agrilutibacter niabensis</name>
    <dbReference type="NCBI Taxonomy" id="380628"/>
    <lineage>
        <taxon>Bacteria</taxon>
        <taxon>Pseudomonadati</taxon>
        <taxon>Pseudomonadota</taxon>
        <taxon>Gammaproteobacteria</taxon>
        <taxon>Lysobacterales</taxon>
        <taxon>Lysobacteraceae</taxon>
        <taxon>Agrilutibacter</taxon>
    </lineage>
</organism>
<dbReference type="EMBL" id="JAVDVW010000001">
    <property type="protein sequence ID" value="MDR7098869.1"/>
    <property type="molecule type" value="Genomic_DNA"/>
</dbReference>
<evidence type="ECO:0000313" key="5">
    <source>
        <dbReference type="Proteomes" id="UP001267878"/>
    </source>
</evidence>
<evidence type="ECO:0000259" key="2">
    <source>
        <dbReference type="Pfam" id="PF00501"/>
    </source>
</evidence>
<evidence type="ECO:0000256" key="1">
    <source>
        <dbReference type="SAM" id="MobiDB-lite"/>
    </source>
</evidence>
<dbReference type="GO" id="GO:0016874">
    <property type="term" value="F:ligase activity"/>
    <property type="evidence" value="ECO:0007669"/>
    <property type="project" value="UniProtKB-KW"/>
</dbReference>
<gene>
    <name evidence="4" type="ORF">J2X04_001216</name>
</gene>
<dbReference type="Pfam" id="PF00501">
    <property type="entry name" value="AMP-binding"/>
    <property type="match status" value="1"/>
</dbReference>
<evidence type="ECO:0000313" key="4">
    <source>
        <dbReference type="EMBL" id="MDR7098869.1"/>
    </source>
</evidence>
<sequence length="543" mass="58487">MSTLASRVACIASAAPERTAITDGERRASYAEFWAQAQQFSDVLRGNGLQRGDRVAIVLPNRIEAATACYGTWLAGGVVVPLDVQARVRDLSPWIRHCDARYVLHEQGHRDATLAIAELPSIRLSIALEEQQPLCVSKLSSGRLSSRRLSSGRLSSGRLSSGKPSPGKPSSDEPSSDEPSSGETRDDANNARANDLALILYTSGTTGTPKGVMLSHANLLANAESVIAYLGLDCNDSVLSVLPFYYAYGASVLHTHLISGARIHLEKNLVFPNLIVEALAAHRITCLSGVPSTFALLLNHAELGNHDLSCLRSLTQAGGPMTPALTRKLRAALPHPRLFVMYGQTEATSRLTWLPPERLEEKLGSVGIPVDGVTLKIVRDDGMAATTGEIGEVWAKGPNVMLGYWNNIEATRNVLQDGWLRTGDLGHLDGDGYLFLAGRRSDVIKTGAHRVHPGDIEEAIAEFPGVIEAAVVGVDDEVMGQAIKAFVVVEAPTERGADQIKAHCRERLPPYKIPKYIEFVAALPRTASGKVRRVHLLANHVAS</sequence>
<dbReference type="InterPro" id="IPR045851">
    <property type="entry name" value="AMP-bd_C_sf"/>
</dbReference>
<dbReference type="Pfam" id="PF13193">
    <property type="entry name" value="AMP-binding_C"/>
    <property type="match status" value="1"/>
</dbReference>
<dbReference type="InterPro" id="IPR050237">
    <property type="entry name" value="ATP-dep_AMP-bd_enzyme"/>
</dbReference>
<proteinExistence type="predicted"/>
<comment type="caution">
    <text evidence="4">The sequence shown here is derived from an EMBL/GenBank/DDBJ whole genome shotgun (WGS) entry which is preliminary data.</text>
</comment>
<feature type="domain" description="AMP-dependent synthetase/ligase" evidence="2">
    <location>
        <begin position="13"/>
        <end position="405"/>
    </location>
</feature>